<proteinExistence type="predicted"/>
<feature type="non-terminal residue" evidence="2">
    <location>
        <position position="1"/>
    </location>
</feature>
<name>A0A382DCZ7_9ZZZZ</name>
<dbReference type="EMBL" id="UINC01038814">
    <property type="protein sequence ID" value="SVB36366.1"/>
    <property type="molecule type" value="Genomic_DNA"/>
</dbReference>
<feature type="region of interest" description="Disordered" evidence="1">
    <location>
        <begin position="1"/>
        <end position="29"/>
    </location>
</feature>
<evidence type="ECO:0000256" key="1">
    <source>
        <dbReference type="SAM" id="MobiDB-lite"/>
    </source>
</evidence>
<dbReference type="AlphaFoldDB" id="A0A382DCZ7"/>
<accession>A0A382DCZ7</accession>
<protein>
    <submittedName>
        <fullName evidence="2">Uncharacterized protein</fullName>
    </submittedName>
</protein>
<evidence type="ECO:0000313" key="2">
    <source>
        <dbReference type="EMBL" id="SVB36366.1"/>
    </source>
</evidence>
<reference evidence="2" key="1">
    <citation type="submission" date="2018-05" db="EMBL/GenBank/DDBJ databases">
        <authorList>
            <person name="Lanie J.A."/>
            <person name="Ng W.-L."/>
            <person name="Kazmierczak K.M."/>
            <person name="Andrzejewski T.M."/>
            <person name="Davidsen T.M."/>
            <person name="Wayne K.J."/>
            <person name="Tettelin H."/>
            <person name="Glass J.I."/>
            <person name="Rusch D."/>
            <person name="Podicherti R."/>
            <person name="Tsui H.-C.T."/>
            <person name="Winkler M.E."/>
        </authorList>
    </citation>
    <scope>NUCLEOTIDE SEQUENCE</scope>
</reference>
<sequence>VTRTGEDLSGLPMVTVSGSHGNLANRKRV</sequence>
<organism evidence="2">
    <name type="scientific">marine metagenome</name>
    <dbReference type="NCBI Taxonomy" id="408172"/>
    <lineage>
        <taxon>unclassified sequences</taxon>
        <taxon>metagenomes</taxon>
        <taxon>ecological metagenomes</taxon>
    </lineage>
</organism>
<gene>
    <name evidence="2" type="ORF">METZ01_LOCUS189220</name>
</gene>